<feature type="domain" description="GST N-terminal" evidence="6">
    <location>
        <begin position="5"/>
        <end position="84"/>
    </location>
</feature>
<dbReference type="PANTHER" id="PTHR11260:SF525">
    <property type="entry name" value="GLUTATHIONE S-TRANSFERASE"/>
    <property type="match status" value="1"/>
</dbReference>
<feature type="coiled-coil region" evidence="5">
    <location>
        <begin position="114"/>
        <end position="142"/>
    </location>
</feature>
<dbReference type="PROSITE" id="PS50404">
    <property type="entry name" value="GST_NTER"/>
    <property type="match status" value="1"/>
</dbReference>
<reference evidence="8" key="2">
    <citation type="submission" date="2015-03" db="UniProtKB">
        <authorList>
            <consortium name="EnsemblPlants"/>
        </authorList>
    </citation>
    <scope>IDENTIFICATION</scope>
</reference>
<organism evidence="8">
    <name type="scientific">Oryza barthii</name>
    <dbReference type="NCBI Taxonomy" id="65489"/>
    <lineage>
        <taxon>Eukaryota</taxon>
        <taxon>Viridiplantae</taxon>
        <taxon>Streptophyta</taxon>
        <taxon>Embryophyta</taxon>
        <taxon>Tracheophyta</taxon>
        <taxon>Spermatophyta</taxon>
        <taxon>Magnoliopsida</taxon>
        <taxon>Liliopsida</taxon>
        <taxon>Poales</taxon>
        <taxon>Poaceae</taxon>
        <taxon>BOP clade</taxon>
        <taxon>Oryzoideae</taxon>
        <taxon>Oryzeae</taxon>
        <taxon>Oryzinae</taxon>
        <taxon>Oryza</taxon>
    </lineage>
</organism>
<proteinExistence type="inferred from homology"/>
<evidence type="ECO:0000256" key="3">
    <source>
        <dbReference type="ARBA" id="ARBA00047960"/>
    </source>
</evidence>
<dbReference type="AlphaFoldDB" id="A0A0D3HFW6"/>
<dbReference type="Pfam" id="PF13417">
    <property type="entry name" value="GST_N_3"/>
    <property type="match status" value="1"/>
</dbReference>
<dbReference type="SFLD" id="SFLDG01152">
    <property type="entry name" value="Main.3:_Omega-_and_Tau-like"/>
    <property type="match status" value="1"/>
</dbReference>
<evidence type="ECO:0000256" key="2">
    <source>
        <dbReference type="ARBA" id="ARBA00025743"/>
    </source>
</evidence>
<dbReference type="FunFam" id="1.20.1050.10:FF:000016">
    <property type="entry name" value="Glutathione S-transferase U9"/>
    <property type="match status" value="1"/>
</dbReference>
<dbReference type="Gene3D" id="3.40.30.10">
    <property type="entry name" value="Glutaredoxin"/>
    <property type="match status" value="1"/>
</dbReference>
<accession>A0A0D3HFW6</accession>
<dbReference type="eggNOG" id="KOG0406">
    <property type="taxonomic scope" value="Eukaryota"/>
</dbReference>
<comment type="function">
    <text evidence="4">Is involved in the conjugation of reduced glutathione to a wide number of exogenous and endogenous hydrophobic electrophiles.</text>
</comment>
<dbReference type="Proteomes" id="UP000026960">
    <property type="component" value="Chromosome 10"/>
</dbReference>
<dbReference type="GO" id="GO:0009407">
    <property type="term" value="P:toxin catabolic process"/>
    <property type="evidence" value="ECO:0007669"/>
    <property type="project" value="UniProtKB-ARBA"/>
</dbReference>
<keyword evidence="5" id="KW-0175">Coiled coil</keyword>
<dbReference type="InterPro" id="IPR036282">
    <property type="entry name" value="Glutathione-S-Trfase_C_sf"/>
</dbReference>
<comment type="similarity">
    <text evidence="2">Belongs to the GST superfamily. Tau family.</text>
</comment>
<name>A0A0D3HFW6_9ORYZ</name>
<feature type="domain" description="GST C-terminal" evidence="7">
    <location>
        <begin position="91"/>
        <end position="236"/>
    </location>
</feature>
<dbReference type="CDD" id="cd03185">
    <property type="entry name" value="GST_C_Tau"/>
    <property type="match status" value="1"/>
</dbReference>
<evidence type="ECO:0000259" key="6">
    <source>
        <dbReference type="PROSITE" id="PS50404"/>
    </source>
</evidence>
<evidence type="ECO:0000313" key="9">
    <source>
        <dbReference type="Proteomes" id="UP000026960"/>
    </source>
</evidence>
<dbReference type="PaxDb" id="65489-OBART10G16510.1"/>
<dbReference type="EnsemblPlants" id="OBART10G16510.1">
    <property type="protein sequence ID" value="OBART10G16510.1"/>
    <property type="gene ID" value="OBART10G16510"/>
</dbReference>
<evidence type="ECO:0000259" key="7">
    <source>
        <dbReference type="PROSITE" id="PS50405"/>
    </source>
</evidence>
<dbReference type="InterPro" id="IPR045073">
    <property type="entry name" value="Omega/Tau-like"/>
</dbReference>
<keyword evidence="1 4" id="KW-0808">Transferase</keyword>
<sequence>MAEELKLLGSLSGVSPYVIRAQMALAVKGLAHDYLPEDLTRKSKLLLDSNPVHKSVPVLIHNGKPVCDSLVIVEYVDEAFPGGAAVLLPADPYHRAVARFWAAFIDSKVFPPCLAILKTAAAEAEEEKAAKVKETVEALQLVEGAFGECSKRKPFFGGDAVGYLDVVLGCYLCWFEGVSEIAGGVSPPLLDASRTPQLAAWAARFRSAADAVGCSVPRVDKVEAYLNNVLKPKWSAAAAASSH</sequence>
<dbReference type="CDD" id="cd03058">
    <property type="entry name" value="GST_N_Tau"/>
    <property type="match status" value="1"/>
</dbReference>
<dbReference type="PANTHER" id="PTHR11260">
    <property type="entry name" value="GLUTATHIONE S-TRANSFERASE, GST, SUPERFAMILY, GST DOMAIN CONTAINING"/>
    <property type="match status" value="1"/>
</dbReference>
<dbReference type="InterPro" id="IPR004045">
    <property type="entry name" value="Glutathione_S-Trfase_N"/>
</dbReference>
<evidence type="ECO:0000256" key="4">
    <source>
        <dbReference type="RuleBase" id="RU369102"/>
    </source>
</evidence>
<keyword evidence="9" id="KW-1185">Reference proteome</keyword>
<dbReference type="STRING" id="65489.A0A0D3HFW6"/>
<dbReference type="GO" id="GO:0006749">
    <property type="term" value="P:glutathione metabolic process"/>
    <property type="evidence" value="ECO:0007669"/>
    <property type="project" value="InterPro"/>
</dbReference>
<dbReference type="FunFam" id="3.40.30.10:FF:000044">
    <property type="entry name" value="Glutathione S-transferase GSTU6"/>
    <property type="match status" value="1"/>
</dbReference>
<comment type="subcellular location">
    <subcellularLocation>
        <location evidence="4">Cytoplasm</location>
        <location evidence="4">Cytosol</location>
    </subcellularLocation>
</comment>
<comment type="catalytic activity">
    <reaction evidence="3 4">
        <text>RX + glutathione = an S-substituted glutathione + a halide anion + H(+)</text>
        <dbReference type="Rhea" id="RHEA:16437"/>
        <dbReference type="ChEBI" id="CHEBI:15378"/>
        <dbReference type="ChEBI" id="CHEBI:16042"/>
        <dbReference type="ChEBI" id="CHEBI:17792"/>
        <dbReference type="ChEBI" id="CHEBI:57925"/>
        <dbReference type="ChEBI" id="CHEBI:90779"/>
        <dbReference type="EC" id="2.5.1.18"/>
    </reaction>
</comment>
<dbReference type="HOGENOM" id="CLU_011226_18_0_1"/>
<dbReference type="SFLD" id="SFLDS00019">
    <property type="entry name" value="Glutathione_Transferase_(cytos"/>
    <property type="match status" value="1"/>
</dbReference>
<dbReference type="InterPro" id="IPR040079">
    <property type="entry name" value="Glutathione_S-Trfase"/>
</dbReference>
<evidence type="ECO:0000256" key="1">
    <source>
        <dbReference type="ARBA" id="ARBA00022679"/>
    </source>
</evidence>
<dbReference type="InterPro" id="IPR036249">
    <property type="entry name" value="Thioredoxin-like_sf"/>
</dbReference>
<dbReference type="InterPro" id="IPR045074">
    <property type="entry name" value="GST_C_Tau"/>
</dbReference>
<evidence type="ECO:0000256" key="5">
    <source>
        <dbReference type="SAM" id="Coils"/>
    </source>
</evidence>
<keyword evidence="4" id="KW-0963">Cytoplasm</keyword>
<dbReference type="GO" id="GO:0005829">
    <property type="term" value="C:cytosol"/>
    <property type="evidence" value="ECO:0007669"/>
    <property type="project" value="UniProtKB-SubCell"/>
</dbReference>
<reference evidence="8" key="1">
    <citation type="journal article" date="2009" name="Rice">
        <title>De Novo Next Generation Sequencing of Plant Genomes.</title>
        <authorList>
            <person name="Rounsley S."/>
            <person name="Marri P.R."/>
            <person name="Yu Y."/>
            <person name="He R."/>
            <person name="Sisneros N."/>
            <person name="Goicoechea J.L."/>
            <person name="Lee S.J."/>
            <person name="Angelova A."/>
            <person name="Kudrna D."/>
            <person name="Luo M."/>
            <person name="Affourtit J."/>
            <person name="Desany B."/>
            <person name="Knight J."/>
            <person name="Niazi F."/>
            <person name="Egholm M."/>
            <person name="Wing R.A."/>
        </authorList>
    </citation>
    <scope>NUCLEOTIDE SEQUENCE [LARGE SCALE GENOMIC DNA]</scope>
    <source>
        <strain evidence="8">cv. IRGC 105608</strain>
    </source>
</reference>
<dbReference type="Gramene" id="OBART10G16510.1">
    <property type="protein sequence ID" value="OBART10G16510.1"/>
    <property type="gene ID" value="OBART10G16510"/>
</dbReference>
<protein>
    <recommendedName>
        <fullName evidence="4">Glutathione S-transferase</fullName>
        <ecNumber evidence="4">2.5.1.18</ecNumber>
    </recommendedName>
</protein>
<dbReference type="PROSITE" id="PS50405">
    <property type="entry name" value="GST_CTER"/>
    <property type="match status" value="1"/>
</dbReference>
<dbReference type="SUPFAM" id="SSF52833">
    <property type="entry name" value="Thioredoxin-like"/>
    <property type="match status" value="1"/>
</dbReference>
<dbReference type="SUPFAM" id="SSF47616">
    <property type="entry name" value="GST C-terminal domain-like"/>
    <property type="match status" value="1"/>
</dbReference>
<dbReference type="SFLD" id="SFLDG00358">
    <property type="entry name" value="Main_(cytGST)"/>
    <property type="match status" value="1"/>
</dbReference>
<dbReference type="Gene3D" id="1.20.1050.10">
    <property type="match status" value="1"/>
</dbReference>
<dbReference type="GO" id="GO:0004364">
    <property type="term" value="F:glutathione transferase activity"/>
    <property type="evidence" value="ECO:0007669"/>
    <property type="project" value="UniProtKB-UniRule"/>
</dbReference>
<dbReference type="EC" id="2.5.1.18" evidence="4"/>
<evidence type="ECO:0000313" key="8">
    <source>
        <dbReference type="EnsemblPlants" id="OBART10G16510.1"/>
    </source>
</evidence>
<dbReference type="InterPro" id="IPR010987">
    <property type="entry name" value="Glutathione-S-Trfase_C-like"/>
</dbReference>